<sequence>MLWHAISPSYGYVKAAHDIVRNPKLSSDAKILITYVQGLPERRAGMALSDHAKRLGIKGRAYQKAKEQLKGCGFVHEWRRQGEGGLWVTDQLFSNVPLTDHEARRLRDANAQVAPGDQYPTVGDPGTRSIGGYQPEVEEREKNFSHPPSEAPAAEPAEPAEPAESAESAEPLESAEPAEPVARAPEVVEAERVLLSLRHASPQLHLGVREARTLSGAAADWLRRGVKAAELRLALVSELPADGVRSAFGFVRHRLVQKLPEEPAYAPAVRPHVPCEGGGPEHVFRPRADETVCPTCVRAEAWEAHEAKWPRSRPGEDFEEPDRLPWRERVAAVLEKDAGER</sequence>
<feature type="compositionally biased region" description="Low complexity" evidence="1">
    <location>
        <begin position="147"/>
        <end position="183"/>
    </location>
</feature>
<reference evidence="2 3" key="1">
    <citation type="submission" date="2023-03" db="EMBL/GenBank/DDBJ databases">
        <title>Isolation and description of six Streptomyces strains from soil environments, able to metabolize different microbial glucans.</title>
        <authorList>
            <person name="Widen T."/>
            <person name="Larsbrink J."/>
        </authorList>
    </citation>
    <scope>NUCLEOTIDE SEQUENCE [LARGE SCALE GENOMIC DNA]</scope>
    <source>
        <strain evidence="2 3">Mut1</strain>
    </source>
</reference>
<protein>
    <recommendedName>
        <fullName evidence="4">DNA-binding protein</fullName>
    </recommendedName>
</protein>
<evidence type="ECO:0008006" key="4">
    <source>
        <dbReference type="Google" id="ProtNLM"/>
    </source>
</evidence>
<gene>
    <name evidence="2" type="ORF">P8A18_19230</name>
</gene>
<dbReference type="Proteomes" id="UP001239522">
    <property type="component" value="Chromosome"/>
</dbReference>
<name>A0ABY9HLP1_9ACTN</name>
<proteinExistence type="predicted"/>
<dbReference type="EMBL" id="CP120997">
    <property type="protein sequence ID" value="WLQ35425.1"/>
    <property type="molecule type" value="Genomic_DNA"/>
</dbReference>
<evidence type="ECO:0000313" key="3">
    <source>
        <dbReference type="Proteomes" id="UP001239522"/>
    </source>
</evidence>
<feature type="region of interest" description="Disordered" evidence="1">
    <location>
        <begin position="109"/>
        <end position="183"/>
    </location>
</feature>
<evidence type="ECO:0000256" key="1">
    <source>
        <dbReference type="SAM" id="MobiDB-lite"/>
    </source>
</evidence>
<dbReference type="RefSeq" id="WP_306056093.1">
    <property type="nucleotide sequence ID" value="NZ_CP120997.1"/>
</dbReference>
<organism evidence="2 3">
    <name type="scientific">Streptomyces castrisilvae</name>
    <dbReference type="NCBI Taxonomy" id="3033811"/>
    <lineage>
        <taxon>Bacteria</taxon>
        <taxon>Bacillati</taxon>
        <taxon>Actinomycetota</taxon>
        <taxon>Actinomycetes</taxon>
        <taxon>Kitasatosporales</taxon>
        <taxon>Streptomycetaceae</taxon>
        <taxon>Streptomyces</taxon>
    </lineage>
</organism>
<keyword evidence="3" id="KW-1185">Reference proteome</keyword>
<evidence type="ECO:0000313" key="2">
    <source>
        <dbReference type="EMBL" id="WLQ35425.1"/>
    </source>
</evidence>
<accession>A0ABY9HLP1</accession>